<keyword evidence="2" id="KW-1185">Reference proteome</keyword>
<evidence type="ECO:0000313" key="2">
    <source>
        <dbReference type="Proteomes" id="UP000632063"/>
    </source>
</evidence>
<protein>
    <submittedName>
        <fullName evidence="1">Response regulator</fullName>
    </submittedName>
</protein>
<dbReference type="RefSeq" id="WP_192145618.1">
    <property type="nucleotide sequence ID" value="NZ_JACYXI010000001.1"/>
</dbReference>
<reference evidence="2" key="1">
    <citation type="submission" date="2020-09" db="EMBL/GenBank/DDBJ databases">
        <title>The genome sequence of strain Labrenzia suaedae 4C16A.</title>
        <authorList>
            <person name="Liu Y."/>
        </authorList>
    </citation>
    <scope>NUCLEOTIDE SEQUENCE [LARGE SCALE GENOMIC DNA]</scope>
    <source>
        <strain evidence="2">4C16A</strain>
    </source>
</reference>
<sequence>MNLDLGILWIEDSFSEEEEASLRRRVRDAGFVARIQVTPNGDDIDELARLHRLYHRFDLILLDYRLKNENGDELAPTIRTLFPSVTILFYSGSVDEGELRRMIAAKEVEGVYCSHRNRFIERTGMLIDQTARSLDRLSGMRGLAMKVVAECDELMRSAVLSMVRREQKCAEKVADMDRDVFDFLNDMKGKYEAAVPAGMQERFDTRAVDSTKLFKHFRRLIQIVTANPASFGLDDEQVDRLRELRNMNAQYDKIVLKKRNVLGHVTEVESTDGWVLQGSDEISVADFPEIRRGFATHIDAIREMSDLVLLLDRE</sequence>
<name>A0ABR9CGY8_9HYPH</name>
<dbReference type="Gene3D" id="3.40.50.2300">
    <property type="match status" value="1"/>
</dbReference>
<dbReference type="CDD" id="cd00156">
    <property type="entry name" value="REC"/>
    <property type="match status" value="1"/>
</dbReference>
<dbReference type="Proteomes" id="UP000632063">
    <property type="component" value="Unassembled WGS sequence"/>
</dbReference>
<dbReference type="InterPro" id="IPR011006">
    <property type="entry name" value="CheY-like_superfamily"/>
</dbReference>
<comment type="caution">
    <text evidence="1">The sequence shown here is derived from an EMBL/GenBank/DDBJ whole genome shotgun (WGS) entry which is preliminary data.</text>
</comment>
<proteinExistence type="predicted"/>
<evidence type="ECO:0000313" key="1">
    <source>
        <dbReference type="EMBL" id="MBD8890137.1"/>
    </source>
</evidence>
<dbReference type="SUPFAM" id="SSF52172">
    <property type="entry name" value="CheY-like"/>
    <property type="match status" value="1"/>
</dbReference>
<accession>A0ABR9CGY8</accession>
<gene>
    <name evidence="1" type="ORF">IG616_01135</name>
</gene>
<dbReference type="EMBL" id="JACYXI010000001">
    <property type="protein sequence ID" value="MBD8890137.1"/>
    <property type="molecule type" value="Genomic_DNA"/>
</dbReference>
<organism evidence="1 2">
    <name type="scientific">Roseibium litorale</name>
    <dbReference type="NCBI Taxonomy" id="2803841"/>
    <lineage>
        <taxon>Bacteria</taxon>
        <taxon>Pseudomonadati</taxon>
        <taxon>Pseudomonadota</taxon>
        <taxon>Alphaproteobacteria</taxon>
        <taxon>Hyphomicrobiales</taxon>
        <taxon>Stappiaceae</taxon>
        <taxon>Roseibium</taxon>
    </lineage>
</organism>
<reference evidence="1 2" key="2">
    <citation type="journal article" date="2021" name="Int. J. Syst. Evol. Microbiol.">
        <title>Roseibium litorale sp. nov., isolated from a tidal flat sediment and proposal for the reclassification of Labrenzia polysiphoniae as Roseibium polysiphoniae comb. nov.</title>
        <authorList>
            <person name="Liu Y."/>
            <person name="Pei T."/>
            <person name="Du J."/>
            <person name="Chao M."/>
            <person name="Deng M.R."/>
            <person name="Zhu H."/>
        </authorList>
    </citation>
    <scope>NUCLEOTIDE SEQUENCE [LARGE SCALE GENOMIC DNA]</scope>
    <source>
        <strain evidence="1 2">4C16A</strain>
    </source>
</reference>